<dbReference type="Proteomes" id="UP000823674">
    <property type="component" value="Chromosome A08"/>
</dbReference>
<reference evidence="1 2" key="1">
    <citation type="submission" date="2021-03" db="EMBL/GenBank/DDBJ databases">
        <authorList>
            <person name="King G.J."/>
            <person name="Bancroft I."/>
            <person name="Baten A."/>
            <person name="Bloomfield J."/>
            <person name="Borpatragohain P."/>
            <person name="He Z."/>
            <person name="Irish N."/>
            <person name="Irwin J."/>
            <person name="Liu K."/>
            <person name="Mauleon R.P."/>
            <person name="Moore J."/>
            <person name="Morris R."/>
            <person name="Ostergaard L."/>
            <person name="Wang B."/>
            <person name="Wells R."/>
        </authorList>
    </citation>
    <scope>NUCLEOTIDE SEQUENCE [LARGE SCALE GENOMIC DNA]</scope>
    <source>
        <strain evidence="1">R-o-18</strain>
        <tissue evidence="1">Leaf</tissue>
    </source>
</reference>
<sequence length="167" mass="18473">MGVDIILFDDKSTLMPATVMSTVSTPSGTTVSRRVLCSLLADSRMSQSSHHLSLYPRSPSSSRDLAHHGVSIVGYFHTNKRIDDVQLCGDHFSRYFPSSPILLVKFCILCTQLEALSNGKNRRHLMQLSVKDVSNNWKMVGTDVGNKLFLKEPSSNVILLDCISSES</sequence>
<keyword evidence="2" id="KW-1185">Reference proteome</keyword>
<evidence type="ECO:0000313" key="2">
    <source>
        <dbReference type="Proteomes" id="UP000823674"/>
    </source>
</evidence>
<organism evidence="1 2">
    <name type="scientific">Brassica rapa subsp. trilocularis</name>
    <dbReference type="NCBI Taxonomy" id="1813537"/>
    <lineage>
        <taxon>Eukaryota</taxon>
        <taxon>Viridiplantae</taxon>
        <taxon>Streptophyta</taxon>
        <taxon>Embryophyta</taxon>
        <taxon>Tracheophyta</taxon>
        <taxon>Spermatophyta</taxon>
        <taxon>Magnoliopsida</taxon>
        <taxon>eudicotyledons</taxon>
        <taxon>Gunneridae</taxon>
        <taxon>Pentapetalae</taxon>
        <taxon>rosids</taxon>
        <taxon>malvids</taxon>
        <taxon>Brassicales</taxon>
        <taxon>Brassicaceae</taxon>
        <taxon>Brassiceae</taxon>
        <taxon>Brassica</taxon>
    </lineage>
</organism>
<name>A0ABQ7LSJ8_BRACM</name>
<dbReference type="EMBL" id="JADBGQ010000007">
    <property type="protein sequence ID" value="KAG5388600.1"/>
    <property type="molecule type" value="Genomic_DNA"/>
</dbReference>
<evidence type="ECO:0000313" key="1">
    <source>
        <dbReference type="EMBL" id="KAG5388600.1"/>
    </source>
</evidence>
<comment type="caution">
    <text evidence="1">The sequence shown here is derived from an EMBL/GenBank/DDBJ whole genome shotgun (WGS) entry which is preliminary data.</text>
</comment>
<gene>
    <name evidence="1" type="primary">A08g504140.1_BraROA</name>
    <name evidence="1" type="ORF">IGI04_030141</name>
</gene>
<proteinExistence type="predicted"/>
<protein>
    <submittedName>
        <fullName evidence="1">Uncharacterized protein</fullName>
    </submittedName>
</protein>
<accession>A0ABQ7LSJ8</accession>